<accession>A0A517QVT4</accession>
<dbReference type="Pfam" id="PF00535">
    <property type="entry name" value="Glycos_transf_2"/>
    <property type="match status" value="1"/>
</dbReference>
<dbReference type="EMBL" id="CP036268">
    <property type="protein sequence ID" value="QDT35765.1"/>
    <property type="molecule type" value="Genomic_DNA"/>
</dbReference>
<organism evidence="2 3">
    <name type="scientific">Stratiformator vulcanicus</name>
    <dbReference type="NCBI Taxonomy" id="2527980"/>
    <lineage>
        <taxon>Bacteria</taxon>
        <taxon>Pseudomonadati</taxon>
        <taxon>Planctomycetota</taxon>
        <taxon>Planctomycetia</taxon>
        <taxon>Planctomycetales</taxon>
        <taxon>Planctomycetaceae</taxon>
        <taxon>Stratiformator</taxon>
    </lineage>
</organism>
<dbReference type="PANTHER" id="PTHR43685">
    <property type="entry name" value="GLYCOSYLTRANSFERASE"/>
    <property type="match status" value="1"/>
</dbReference>
<keyword evidence="2" id="KW-0808">Transferase</keyword>
<protein>
    <submittedName>
        <fullName evidence="2">Teichuronic acid biosynthesis glycosyltransferase TuaG</fullName>
        <ecNumber evidence="2">2.4.-.-</ecNumber>
    </submittedName>
</protein>
<proteinExistence type="predicted"/>
<dbReference type="InterPro" id="IPR050834">
    <property type="entry name" value="Glycosyltransf_2"/>
</dbReference>
<dbReference type="KEGG" id="svp:Pan189_01180"/>
<evidence type="ECO:0000313" key="2">
    <source>
        <dbReference type="EMBL" id="QDT35765.1"/>
    </source>
</evidence>
<dbReference type="AlphaFoldDB" id="A0A517QVT4"/>
<dbReference type="InterPro" id="IPR029044">
    <property type="entry name" value="Nucleotide-diphossugar_trans"/>
</dbReference>
<reference evidence="2 3" key="1">
    <citation type="submission" date="2019-02" db="EMBL/GenBank/DDBJ databases">
        <title>Deep-cultivation of Planctomycetes and their phenomic and genomic characterization uncovers novel biology.</title>
        <authorList>
            <person name="Wiegand S."/>
            <person name="Jogler M."/>
            <person name="Boedeker C."/>
            <person name="Pinto D."/>
            <person name="Vollmers J."/>
            <person name="Rivas-Marin E."/>
            <person name="Kohn T."/>
            <person name="Peeters S.H."/>
            <person name="Heuer A."/>
            <person name="Rast P."/>
            <person name="Oberbeckmann S."/>
            <person name="Bunk B."/>
            <person name="Jeske O."/>
            <person name="Meyerdierks A."/>
            <person name="Storesund J.E."/>
            <person name="Kallscheuer N."/>
            <person name="Luecker S."/>
            <person name="Lage O.M."/>
            <person name="Pohl T."/>
            <person name="Merkel B.J."/>
            <person name="Hornburger P."/>
            <person name="Mueller R.-W."/>
            <person name="Bruemmer F."/>
            <person name="Labrenz M."/>
            <person name="Spormann A.M."/>
            <person name="Op den Camp H."/>
            <person name="Overmann J."/>
            <person name="Amann R."/>
            <person name="Jetten M.S.M."/>
            <person name="Mascher T."/>
            <person name="Medema M.H."/>
            <person name="Devos D.P."/>
            <person name="Kaster A.-K."/>
            <person name="Ovreas L."/>
            <person name="Rohde M."/>
            <person name="Galperin M.Y."/>
            <person name="Jogler C."/>
        </authorList>
    </citation>
    <scope>NUCLEOTIDE SEQUENCE [LARGE SCALE GENOMIC DNA]</scope>
    <source>
        <strain evidence="2 3">Pan189</strain>
    </source>
</reference>
<dbReference type="OrthoDB" id="9784574at2"/>
<dbReference type="GO" id="GO:0016757">
    <property type="term" value="F:glycosyltransferase activity"/>
    <property type="evidence" value="ECO:0007669"/>
    <property type="project" value="UniProtKB-KW"/>
</dbReference>
<dbReference type="SUPFAM" id="SSF53448">
    <property type="entry name" value="Nucleotide-diphospho-sugar transferases"/>
    <property type="match status" value="1"/>
</dbReference>
<dbReference type="CDD" id="cd00761">
    <property type="entry name" value="Glyco_tranf_GTA_type"/>
    <property type="match status" value="1"/>
</dbReference>
<dbReference type="Gene3D" id="3.90.550.10">
    <property type="entry name" value="Spore Coat Polysaccharide Biosynthesis Protein SpsA, Chain A"/>
    <property type="match status" value="1"/>
</dbReference>
<dbReference type="EC" id="2.4.-.-" evidence="2"/>
<dbReference type="RefSeq" id="WP_145362034.1">
    <property type="nucleotide sequence ID" value="NZ_CP036268.1"/>
</dbReference>
<evidence type="ECO:0000259" key="1">
    <source>
        <dbReference type="Pfam" id="PF00535"/>
    </source>
</evidence>
<dbReference type="Proteomes" id="UP000317318">
    <property type="component" value="Chromosome"/>
</dbReference>
<gene>
    <name evidence="2" type="primary">tuaG</name>
    <name evidence="2" type="ORF">Pan189_01180</name>
</gene>
<dbReference type="InterPro" id="IPR001173">
    <property type="entry name" value="Glyco_trans_2-like"/>
</dbReference>
<evidence type="ECO:0000313" key="3">
    <source>
        <dbReference type="Proteomes" id="UP000317318"/>
    </source>
</evidence>
<sequence>MSESAVRVSVIIPCFNAGPYLRPAIESVLTQTRPAHEVIVIDDGSTDGSGDVAASFGSPVKVYRQENSGESVARNRGMAEATGDWIALLDADDIWKPEKLEEQVIALQWAREKGVEPACVYTDHFRFQGHKIWPPSKREPPDGSANPSLSVLLYAANLPSASMFPRELGVRIGFPEFTRISEDMLFWSELIAFGTFVRVPRALAGYRVSSSQQTKNPHHDIASLEVRYQFAKSSSHLFSENDLQQLRSKLSRLANLHRLSAFASGHDDVVVRADDFIAGIGGRKYPLAVPGTRKSWKLVIGFAQSLIQQAPETYRRMRSLIVGS</sequence>
<dbReference type="PANTHER" id="PTHR43685:SF11">
    <property type="entry name" value="GLYCOSYLTRANSFERASE TAGX-RELATED"/>
    <property type="match status" value="1"/>
</dbReference>
<name>A0A517QVT4_9PLAN</name>
<keyword evidence="2" id="KW-0328">Glycosyltransferase</keyword>
<feature type="domain" description="Glycosyltransferase 2-like" evidence="1">
    <location>
        <begin position="9"/>
        <end position="132"/>
    </location>
</feature>
<keyword evidence="3" id="KW-1185">Reference proteome</keyword>